<name>A0A4V6RX08_9RHOO</name>
<proteinExistence type="predicted"/>
<keyword evidence="3" id="KW-0479">Metal-binding</keyword>
<keyword evidence="4" id="KW-0677">Repeat</keyword>
<dbReference type="OrthoDB" id="5289041at2"/>
<dbReference type="InterPro" id="IPR037171">
    <property type="entry name" value="NagB/RpiA_transferase-like"/>
</dbReference>
<dbReference type="PROSITE" id="PS00198">
    <property type="entry name" value="4FE4S_FER_1"/>
    <property type="match status" value="1"/>
</dbReference>
<dbReference type="InterPro" id="IPR004452">
    <property type="entry name" value="LutB/LldF"/>
</dbReference>
<dbReference type="SUPFAM" id="SSF100950">
    <property type="entry name" value="NagB/RpiA/CoA transferase-like"/>
    <property type="match status" value="1"/>
</dbReference>
<dbReference type="GO" id="GO:0046872">
    <property type="term" value="F:metal ion binding"/>
    <property type="evidence" value="ECO:0007669"/>
    <property type="project" value="UniProtKB-KW"/>
</dbReference>
<evidence type="ECO:0000256" key="1">
    <source>
        <dbReference type="ARBA" id="ARBA00022448"/>
    </source>
</evidence>
<reference evidence="9 10" key="1">
    <citation type="submission" date="2019-04" db="EMBL/GenBank/DDBJ databases">
        <title>Azoarcus rhizosphaerae sp. nov. isolated from rhizosphere of Ficus religiosa.</title>
        <authorList>
            <person name="Lin S.-Y."/>
            <person name="Hameed A."/>
            <person name="Hsu Y.-H."/>
            <person name="Young C.-C."/>
        </authorList>
    </citation>
    <scope>NUCLEOTIDE SEQUENCE [LARGE SCALE GENOMIC DNA]</scope>
    <source>
        <strain evidence="9 10">CC-YHH848</strain>
    </source>
</reference>
<dbReference type="InterPro" id="IPR024185">
    <property type="entry name" value="FTHF_cligase-like_sf"/>
</dbReference>
<dbReference type="GO" id="GO:0006089">
    <property type="term" value="P:lactate metabolic process"/>
    <property type="evidence" value="ECO:0007669"/>
    <property type="project" value="InterPro"/>
</dbReference>
<dbReference type="Pfam" id="PF13183">
    <property type="entry name" value="Fer4_8"/>
    <property type="match status" value="1"/>
</dbReference>
<keyword evidence="1" id="KW-0813">Transport</keyword>
<feature type="domain" description="4Fe-4S ferredoxin-type" evidence="8">
    <location>
        <begin position="306"/>
        <end position="337"/>
    </location>
</feature>
<dbReference type="Pfam" id="PF02589">
    <property type="entry name" value="LUD_dom"/>
    <property type="match status" value="1"/>
</dbReference>
<keyword evidence="2" id="KW-0004">4Fe-4S</keyword>
<dbReference type="PANTHER" id="PTHR47153:SF2">
    <property type="entry name" value="LACTATE UTILIZATION PROTEIN B"/>
    <property type="match status" value="1"/>
</dbReference>
<sequence>MRSQAMFFKARVGDKLADPVLQENLGKAKSKFVDARARAVAEYERDEGADFESLREAGRAIRNRTLANLDVWLETFEQKAGERGAQVKYARDGEEICRLVVEIARRHGVTKVVKSKSMLSEEAGLNKALAEAGIQPVETDLGEYILQINDNEPPSHIIAPAFHKSKEEVAELFTRTHGRPKKSGIEEMTREARETLRSHFLSAGMGISGGNFLIAETGSVTLVTNEGNGRMVTTMPKVHVVITGIEKVIPTLEDFATLMRLLPRSATGQHISNYVSVLTGVKRPEDLDGPEHLYFILVDNGRASLLGTEFQEMLRCIRCGACMNHCPVYQTVGGHAYGWVYPGPMGSVLTPLYTGIANALDLPHAATLCGQCSVVCPVKIPLPELLRGLREKQVDMDLRPKSERLALRLWGWVARRPSLYGLAAKLAVRYLNWLAEGRDRIPLLGIAPEWTKGRDFPAPQGRTFRELYAERRRREGR</sequence>
<keyword evidence="7" id="KW-0411">Iron-sulfur</keyword>
<dbReference type="RefSeq" id="WP_136386373.1">
    <property type="nucleotide sequence ID" value="NZ_SSOD01000017.1"/>
</dbReference>
<evidence type="ECO:0000313" key="10">
    <source>
        <dbReference type="Proteomes" id="UP000307956"/>
    </source>
</evidence>
<evidence type="ECO:0000256" key="3">
    <source>
        <dbReference type="ARBA" id="ARBA00022723"/>
    </source>
</evidence>
<organism evidence="9 10">
    <name type="scientific">Pseudothauera rhizosphaerae</name>
    <dbReference type="NCBI Taxonomy" id="2565932"/>
    <lineage>
        <taxon>Bacteria</taxon>
        <taxon>Pseudomonadati</taxon>
        <taxon>Pseudomonadota</taxon>
        <taxon>Betaproteobacteria</taxon>
        <taxon>Rhodocyclales</taxon>
        <taxon>Zoogloeaceae</taxon>
        <taxon>Pseudothauera</taxon>
    </lineage>
</organism>
<evidence type="ECO:0000256" key="4">
    <source>
        <dbReference type="ARBA" id="ARBA00022737"/>
    </source>
</evidence>
<dbReference type="InterPro" id="IPR017900">
    <property type="entry name" value="4Fe4S_Fe_S_CS"/>
</dbReference>
<dbReference type="InterPro" id="IPR003741">
    <property type="entry name" value="LUD_dom"/>
</dbReference>
<dbReference type="Gene3D" id="1.10.1060.10">
    <property type="entry name" value="Alpha-helical ferredoxin"/>
    <property type="match status" value="1"/>
</dbReference>
<dbReference type="NCBIfam" id="TIGR00273">
    <property type="entry name" value="LutB/LldF family L-lactate oxidation iron-sulfur protein"/>
    <property type="match status" value="1"/>
</dbReference>
<dbReference type="Pfam" id="PF11870">
    <property type="entry name" value="LutB_C"/>
    <property type="match status" value="1"/>
</dbReference>
<dbReference type="InterPro" id="IPR017896">
    <property type="entry name" value="4Fe4S_Fe-S-bd"/>
</dbReference>
<dbReference type="PANTHER" id="PTHR47153">
    <property type="entry name" value="LACTATE UTILIZATION PROTEIN B"/>
    <property type="match status" value="1"/>
</dbReference>
<dbReference type="Gene3D" id="3.40.50.10420">
    <property type="entry name" value="NagB/RpiA/CoA transferase-like"/>
    <property type="match status" value="1"/>
</dbReference>
<dbReference type="PROSITE" id="PS51379">
    <property type="entry name" value="4FE4S_FER_2"/>
    <property type="match status" value="1"/>
</dbReference>
<evidence type="ECO:0000259" key="8">
    <source>
        <dbReference type="PROSITE" id="PS51379"/>
    </source>
</evidence>
<comment type="caution">
    <text evidence="9">The sequence shown here is derived from an EMBL/GenBank/DDBJ whole genome shotgun (WGS) entry which is preliminary data.</text>
</comment>
<evidence type="ECO:0000256" key="2">
    <source>
        <dbReference type="ARBA" id="ARBA00022485"/>
    </source>
</evidence>
<dbReference type="SUPFAM" id="SSF46548">
    <property type="entry name" value="alpha-helical ferredoxin"/>
    <property type="match status" value="1"/>
</dbReference>
<keyword evidence="10" id="KW-1185">Reference proteome</keyword>
<dbReference type="GO" id="GO:0051539">
    <property type="term" value="F:4 iron, 4 sulfur cluster binding"/>
    <property type="evidence" value="ECO:0007669"/>
    <property type="project" value="UniProtKB-KW"/>
</dbReference>
<dbReference type="EMBL" id="SSOD01000017">
    <property type="protein sequence ID" value="THF57695.1"/>
    <property type="molecule type" value="Genomic_DNA"/>
</dbReference>
<evidence type="ECO:0000256" key="5">
    <source>
        <dbReference type="ARBA" id="ARBA00022982"/>
    </source>
</evidence>
<keyword evidence="5" id="KW-0249">Electron transport</keyword>
<accession>A0A4V6RX08</accession>
<dbReference type="Proteomes" id="UP000307956">
    <property type="component" value="Unassembled WGS sequence"/>
</dbReference>
<dbReference type="InterPro" id="IPR024569">
    <property type="entry name" value="LutB_C"/>
</dbReference>
<keyword evidence="6" id="KW-0408">Iron</keyword>
<evidence type="ECO:0000256" key="7">
    <source>
        <dbReference type="ARBA" id="ARBA00023014"/>
    </source>
</evidence>
<protein>
    <submittedName>
        <fullName evidence="9">Iron-sulfur cluster-binding protein</fullName>
    </submittedName>
</protein>
<evidence type="ECO:0000313" key="9">
    <source>
        <dbReference type="EMBL" id="THF57695.1"/>
    </source>
</evidence>
<gene>
    <name evidence="9" type="ORF">E6O51_17865</name>
</gene>
<dbReference type="InterPro" id="IPR009051">
    <property type="entry name" value="Helical_ferredxn"/>
</dbReference>
<dbReference type="AlphaFoldDB" id="A0A4V6RX08"/>
<evidence type="ECO:0000256" key="6">
    <source>
        <dbReference type="ARBA" id="ARBA00023004"/>
    </source>
</evidence>